<evidence type="ECO:0000313" key="3">
    <source>
        <dbReference type="Proteomes" id="UP000037035"/>
    </source>
</evidence>
<feature type="compositionally biased region" description="Polar residues" evidence="1">
    <location>
        <begin position="95"/>
        <end position="114"/>
    </location>
</feature>
<organism evidence="2 3">
    <name type="scientific">Puccinia sorghi</name>
    <dbReference type="NCBI Taxonomy" id="27349"/>
    <lineage>
        <taxon>Eukaryota</taxon>
        <taxon>Fungi</taxon>
        <taxon>Dikarya</taxon>
        <taxon>Basidiomycota</taxon>
        <taxon>Pucciniomycotina</taxon>
        <taxon>Pucciniomycetes</taxon>
        <taxon>Pucciniales</taxon>
        <taxon>Pucciniaceae</taxon>
        <taxon>Puccinia</taxon>
    </lineage>
</organism>
<dbReference type="Proteomes" id="UP000037035">
    <property type="component" value="Unassembled WGS sequence"/>
</dbReference>
<keyword evidence="3" id="KW-1185">Reference proteome</keyword>
<protein>
    <submittedName>
        <fullName evidence="2">Uncharacterized protein</fullName>
    </submittedName>
</protein>
<dbReference type="AlphaFoldDB" id="A0A0L6UE84"/>
<proteinExistence type="predicted"/>
<dbReference type="STRING" id="27349.A0A0L6UE84"/>
<sequence length="133" mass="14327">MPQLPCLIPLFDHQDRSLTTTLHCQQKLVEVGSRGQPLFNDEALDPKTAQLLDIQNGLVDCCAKLARYMAPTPPDLHPAPRGPVASQDPVPHTGSPLTQLQGHSSPPSSPTKPQDNCLPVEQLGKGKGKSQQL</sequence>
<accession>A0A0L6UE84</accession>
<comment type="caution">
    <text evidence="2">The sequence shown here is derived from an EMBL/GenBank/DDBJ whole genome shotgun (WGS) entry which is preliminary data.</text>
</comment>
<dbReference type="VEuPathDB" id="FungiDB:VP01_68g9"/>
<gene>
    <name evidence="2" type="ORF">VP01_68g9</name>
</gene>
<evidence type="ECO:0000256" key="1">
    <source>
        <dbReference type="SAM" id="MobiDB-lite"/>
    </source>
</evidence>
<dbReference type="EMBL" id="LAVV01012272">
    <property type="protein sequence ID" value="KNZ46848.1"/>
    <property type="molecule type" value="Genomic_DNA"/>
</dbReference>
<feature type="compositionally biased region" description="Pro residues" evidence="1">
    <location>
        <begin position="71"/>
        <end position="81"/>
    </location>
</feature>
<reference evidence="2 3" key="1">
    <citation type="submission" date="2015-08" db="EMBL/GenBank/DDBJ databases">
        <title>Next Generation Sequencing and Analysis of the Genome of Puccinia sorghi L Schw, the Causal Agent of Maize Common Rust.</title>
        <authorList>
            <person name="Rochi L."/>
            <person name="Burguener G."/>
            <person name="Darino M."/>
            <person name="Turjanski A."/>
            <person name="Kreff E."/>
            <person name="Dieguez M.J."/>
            <person name="Sacco F."/>
        </authorList>
    </citation>
    <scope>NUCLEOTIDE SEQUENCE [LARGE SCALE GENOMIC DNA]</scope>
    <source>
        <strain evidence="2 3">RO10H11247</strain>
    </source>
</reference>
<feature type="region of interest" description="Disordered" evidence="1">
    <location>
        <begin position="69"/>
        <end position="133"/>
    </location>
</feature>
<name>A0A0L6UE84_9BASI</name>
<evidence type="ECO:0000313" key="2">
    <source>
        <dbReference type="EMBL" id="KNZ46848.1"/>
    </source>
</evidence>